<dbReference type="RefSeq" id="WP_265726173.1">
    <property type="nucleotide sequence ID" value="NZ_JAOSLC020000001.1"/>
</dbReference>
<accession>A0ABT5S6K7</accession>
<reference evidence="2" key="2">
    <citation type="submission" date="2023-02" db="EMBL/GenBank/DDBJ databases">
        <title>Polaribacter ponticola sp. nov., isolated from seawater.</title>
        <authorList>
            <person name="Baek J.H."/>
            <person name="Kim J.M."/>
            <person name="Choi D.G."/>
            <person name="Jeon C.O."/>
        </authorList>
    </citation>
    <scope>NUCLEOTIDE SEQUENCE</scope>
    <source>
        <strain evidence="2">MSW5</strain>
    </source>
</reference>
<keyword evidence="3" id="KW-1185">Reference proteome</keyword>
<dbReference type="EMBL" id="JAOSLC020000001">
    <property type="protein sequence ID" value="MDD7912965.1"/>
    <property type="molecule type" value="Genomic_DNA"/>
</dbReference>
<protein>
    <submittedName>
        <fullName evidence="2">Uncharacterized protein</fullName>
    </submittedName>
</protein>
<name>A0ABT5S6K7_9FLAO</name>
<dbReference type="Proteomes" id="UP001151478">
    <property type="component" value="Unassembled WGS sequence"/>
</dbReference>
<proteinExistence type="predicted"/>
<dbReference type="EMBL" id="JAOSLC020000002">
    <property type="protein sequence ID" value="MDD7913737.1"/>
    <property type="molecule type" value="Genomic_DNA"/>
</dbReference>
<comment type="caution">
    <text evidence="2">The sequence shown here is derived from an EMBL/GenBank/DDBJ whole genome shotgun (WGS) entry which is preliminary data.</text>
</comment>
<organism evidence="2 3">
    <name type="scientific">Polaribacter ponticola</name>
    <dbReference type="NCBI Taxonomy" id="2978475"/>
    <lineage>
        <taxon>Bacteria</taxon>
        <taxon>Pseudomonadati</taxon>
        <taxon>Bacteroidota</taxon>
        <taxon>Flavobacteriia</taxon>
        <taxon>Flavobacteriales</taxon>
        <taxon>Flavobacteriaceae</taxon>
    </lineage>
</organism>
<evidence type="ECO:0000313" key="3">
    <source>
        <dbReference type="Proteomes" id="UP001151478"/>
    </source>
</evidence>
<gene>
    <name evidence="1" type="ORF">N5A56_000285</name>
    <name evidence="2" type="ORF">N5A56_004605</name>
</gene>
<sequence length="48" mass="5768">MEEPHNYENSYKDKYLKVLEENRDLSKKVIGLLESNNNLKKDNKHVSY</sequence>
<reference evidence="2" key="1">
    <citation type="submission" date="2022-09" db="EMBL/GenBank/DDBJ databases">
        <authorList>
            <person name="Kristyanto S."/>
            <person name="Jung J."/>
            <person name="Jeon C.O."/>
        </authorList>
    </citation>
    <scope>NUCLEOTIDE SEQUENCE</scope>
    <source>
        <strain evidence="2">MSW5</strain>
    </source>
</reference>
<evidence type="ECO:0000313" key="1">
    <source>
        <dbReference type="EMBL" id="MDD7912965.1"/>
    </source>
</evidence>
<evidence type="ECO:0000313" key="2">
    <source>
        <dbReference type="EMBL" id="MDD7913737.1"/>
    </source>
</evidence>